<dbReference type="InterPro" id="IPR036388">
    <property type="entry name" value="WH-like_DNA-bd_sf"/>
</dbReference>
<feature type="region of interest" description="Disordered" evidence="1">
    <location>
        <begin position="106"/>
        <end position="136"/>
    </location>
</feature>
<dbReference type="Gene3D" id="1.10.10.10">
    <property type="entry name" value="Winged helix-like DNA-binding domain superfamily/Winged helix DNA-binding domain"/>
    <property type="match status" value="1"/>
</dbReference>
<dbReference type="RefSeq" id="WP_189829056.1">
    <property type="nucleotide sequence ID" value="NZ_BMVX01000028.1"/>
</dbReference>
<dbReference type="InterPro" id="IPR036390">
    <property type="entry name" value="WH_DNA-bd_sf"/>
</dbReference>
<protein>
    <submittedName>
        <fullName evidence="2">Uncharacterized protein</fullName>
    </submittedName>
</protein>
<name>A0A918VC09_9ACTN</name>
<sequence>MLIQATFGHGMLHKLELSRGAQDLLSVLIELQEPGGEVRMSQQELAARVGLGKNAASTAMASLVDRHLVLRPENSYRTYILHPYIAGYETLEDLASAVQEAARRIQNGTLGEPSAPRYETAPPKRQHRELRAVSNA</sequence>
<evidence type="ECO:0000256" key="1">
    <source>
        <dbReference type="SAM" id="MobiDB-lite"/>
    </source>
</evidence>
<dbReference type="SUPFAM" id="SSF46785">
    <property type="entry name" value="Winged helix' DNA-binding domain"/>
    <property type="match status" value="1"/>
</dbReference>
<accession>A0A918VC09</accession>
<gene>
    <name evidence="2" type="ORF">GCM10010371_57280</name>
</gene>
<evidence type="ECO:0000313" key="2">
    <source>
        <dbReference type="EMBL" id="GGZ89930.1"/>
    </source>
</evidence>
<organism evidence="2 3">
    <name type="scientific">Streptomyces subrutilus</name>
    <dbReference type="NCBI Taxonomy" id="36818"/>
    <lineage>
        <taxon>Bacteria</taxon>
        <taxon>Bacillati</taxon>
        <taxon>Actinomycetota</taxon>
        <taxon>Actinomycetes</taxon>
        <taxon>Kitasatosporales</taxon>
        <taxon>Streptomycetaceae</taxon>
        <taxon>Streptomyces</taxon>
    </lineage>
</organism>
<dbReference type="EMBL" id="BMVX01000028">
    <property type="protein sequence ID" value="GGZ89930.1"/>
    <property type="molecule type" value="Genomic_DNA"/>
</dbReference>
<comment type="caution">
    <text evidence="2">The sequence shown here is derived from an EMBL/GenBank/DDBJ whole genome shotgun (WGS) entry which is preliminary data.</text>
</comment>
<reference evidence="2" key="1">
    <citation type="journal article" date="2014" name="Int. J. Syst. Evol. Microbiol.">
        <title>Complete genome sequence of Corynebacterium casei LMG S-19264T (=DSM 44701T), isolated from a smear-ripened cheese.</title>
        <authorList>
            <consortium name="US DOE Joint Genome Institute (JGI-PGF)"/>
            <person name="Walter F."/>
            <person name="Albersmeier A."/>
            <person name="Kalinowski J."/>
            <person name="Ruckert C."/>
        </authorList>
    </citation>
    <scope>NUCLEOTIDE SEQUENCE</scope>
    <source>
        <strain evidence="2">JCM 4834</strain>
    </source>
</reference>
<dbReference type="Proteomes" id="UP000634660">
    <property type="component" value="Unassembled WGS sequence"/>
</dbReference>
<dbReference type="AlphaFoldDB" id="A0A918VC09"/>
<reference evidence="2" key="2">
    <citation type="submission" date="2020-09" db="EMBL/GenBank/DDBJ databases">
        <authorList>
            <person name="Sun Q."/>
            <person name="Ohkuma M."/>
        </authorList>
    </citation>
    <scope>NUCLEOTIDE SEQUENCE</scope>
    <source>
        <strain evidence="2">JCM 4834</strain>
    </source>
</reference>
<evidence type="ECO:0000313" key="3">
    <source>
        <dbReference type="Proteomes" id="UP000634660"/>
    </source>
</evidence>
<proteinExistence type="predicted"/>